<dbReference type="Pfam" id="PF00112">
    <property type="entry name" value="Peptidase_C1"/>
    <property type="match status" value="1"/>
</dbReference>
<dbReference type="InterPro" id="IPR013128">
    <property type="entry name" value="Peptidase_C1A"/>
</dbReference>
<dbReference type="InterPro" id="IPR038765">
    <property type="entry name" value="Papain-like_cys_pep_sf"/>
</dbReference>
<dbReference type="Proteomes" id="UP000017836">
    <property type="component" value="Unassembled WGS sequence"/>
</dbReference>
<feature type="domain" description="Cathepsin propeptide inhibitor" evidence="2">
    <location>
        <begin position="1"/>
        <end position="53"/>
    </location>
</feature>
<dbReference type="Gene3D" id="1.10.287.2250">
    <property type="match status" value="1"/>
</dbReference>
<proteinExistence type="inferred from homology"/>
<dbReference type="EMBL" id="KI392075">
    <property type="protein sequence ID" value="ERN19265.1"/>
    <property type="molecule type" value="Genomic_DNA"/>
</dbReference>
<keyword evidence="4" id="KW-1185">Reference proteome</keyword>
<reference evidence="4" key="1">
    <citation type="journal article" date="2013" name="Science">
        <title>The Amborella genome and the evolution of flowering plants.</title>
        <authorList>
            <consortium name="Amborella Genome Project"/>
        </authorList>
    </citation>
    <scope>NUCLEOTIDE SEQUENCE [LARGE SCALE GENOMIC DNA]</scope>
</reference>
<dbReference type="AlphaFoldDB" id="U5DAL2"/>
<name>U5DAL2_AMBTC</name>
<accession>U5DAL2</accession>
<dbReference type="eggNOG" id="KOG1543">
    <property type="taxonomic scope" value="Eukaryota"/>
</dbReference>
<evidence type="ECO:0000256" key="1">
    <source>
        <dbReference type="ARBA" id="ARBA00008455"/>
    </source>
</evidence>
<organism evidence="3 4">
    <name type="scientific">Amborella trichopoda</name>
    <dbReference type="NCBI Taxonomy" id="13333"/>
    <lineage>
        <taxon>Eukaryota</taxon>
        <taxon>Viridiplantae</taxon>
        <taxon>Streptophyta</taxon>
        <taxon>Embryophyta</taxon>
        <taxon>Tracheophyta</taxon>
        <taxon>Spermatophyta</taxon>
        <taxon>Magnoliopsida</taxon>
        <taxon>Amborellales</taxon>
        <taxon>Amborellaceae</taxon>
        <taxon>Amborella</taxon>
    </lineage>
</organism>
<dbReference type="Gene3D" id="3.90.70.10">
    <property type="entry name" value="Cysteine proteinases"/>
    <property type="match status" value="1"/>
</dbReference>
<protein>
    <recommendedName>
        <fullName evidence="2">Cathepsin propeptide inhibitor domain-containing protein</fullName>
    </recommendedName>
</protein>
<dbReference type="STRING" id="13333.U5DAL2"/>
<dbReference type="GO" id="GO:0006508">
    <property type="term" value="P:proteolysis"/>
    <property type="evidence" value="ECO:0007669"/>
    <property type="project" value="InterPro"/>
</dbReference>
<dbReference type="InterPro" id="IPR013201">
    <property type="entry name" value="Prot_inhib_I29"/>
</dbReference>
<sequence>MSLHGRQYMDAEEKEQRFQIFPDNLKFIGSVNAEGRPYKLSENKFADLTNDEFRSTHMGFNAHARATKVSGAPFKYANVSVPATMDWRQKGAVTPVKDQGRCGKLLTSLRPTLNRVDSNS</sequence>
<dbReference type="Gramene" id="ERN19265">
    <property type="protein sequence ID" value="ERN19265"/>
    <property type="gene ID" value="AMTR_s00061p00215500"/>
</dbReference>
<evidence type="ECO:0000313" key="4">
    <source>
        <dbReference type="Proteomes" id="UP000017836"/>
    </source>
</evidence>
<dbReference type="SUPFAM" id="SSF54001">
    <property type="entry name" value="Cysteine proteinases"/>
    <property type="match status" value="1"/>
</dbReference>
<dbReference type="PANTHER" id="PTHR12411">
    <property type="entry name" value="CYSTEINE PROTEASE FAMILY C1-RELATED"/>
    <property type="match status" value="1"/>
</dbReference>
<dbReference type="SMART" id="SM00848">
    <property type="entry name" value="Inhibitor_I29"/>
    <property type="match status" value="1"/>
</dbReference>
<comment type="similarity">
    <text evidence="1">Belongs to the peptidase C1 family.</text>
</comment>
<dbReference type="HOGENOM" id="CLU_012184_7_6_1"/>
<evidence type="ECO:0000259" key="2">
    <source>
        <dbReference type="SMART" id="SM00848"/>
    </source>
</evidence>
<dbReference type="Pfam" id="PF08246">
    <property type="entry name" value="Inhibitor_I29"/>
    <property type="match status" value="1"/>
</dbReference>
<evidence type="ECO:0000313" key="3">
    <source>
        <dbReference type="EMBL" id="ERN19265.1"/>
    </source>
</evidence>
<dbReference type="InterPro" id="IPR000668">
    <property type="entry name" value="Peptidase_C1A_C"/>
</dbReference>
<dbReference type="OMA" id="MVEMHEK"/>
<dbReference type="GO" id="GO:0008234">
    <property type="term" value="F:cysteine-type peptidase activity"/>
    <property type="evidence" value="ECO:0007669"/>
    <property type="project" value="InterPro"/>
</dbReference>
<gene>
    <name evidence="3" type="ORF">AMTR_s00061p00215500</name>
</gene>